<dbReference type="InterPro" id="IPR011390">
    <property type="entry name" value="IGFBP_rP_mac25"/>
</dbReference>
<keyword evidence="3 4" id="KW-0732">Signal</keyword>
<dbReference type="GO" id="GO:0009966">
    <property type="term" value="P:regulation of signal transduction"/>
    <property type="evidence" value="ECO:0007669"/>
    <property type="project" value="TreeGrafter"/>
</dbReference>
<dbReference type="Gene3D" id="2.60.40.10">
    <property type="entry name" value="Immunoglobulins"/>
    <property type="match status" value="1"/>
</dbReference>
<evidence type="ECO:0000256" key="3">
    <source>
        <dbReference type="ARBA" id="ARBA00022729"/>
    </source>
</evidence>
<dbReference type="CDD" id="cd00104">
    <property type="entry name" value="KAZAL_FS"/>
    <property type="match status" value="1"/>
</dbReference>
<dbReference type="PANTHER" id="PTHR14186">
    <property type="entry name" value="INSULIN-LIKE GROWTH FACTOR BINDING PROTEIN-RELATED"/>
    <property type="match status" value="1"/>
</dbReference>
<dbReference type="InterPro" id="IPR036058">
    <property type="entry name" value="Kazal_dom_sf"/>
</dbReference>
<feature type="domain" description="Kazal-like" evidence="6">
    <location>
        <begin position="90"/>
        <end position="136"/>
    </location>
</feature>
<dbReference type="GO" id="GO:0001558">
    <property type="term" value="P:regulation of cell growth"/>
    <property type="evidence" value="ECO:0007669"/>
    <property type="project" value="InterPro"/>
</dbReference>
<reference evidence="7 8" key="1">
    <citation type="submission" date="2022-12" db="EMBL/GenBank/DDBJ databases">
        <title>Chromosome-level genome assembly of true bugs.</title>
        <authorList>
            <person name="Ma L."/>
            <person name="Li H."/>
        </authorList>
    </citation>
    <scope>NUCLEOTIDE SEQUENCE [LARGE SCALE GENOMIC DNA]</scope>
    <source>
        <strain evidence="7">Lab_2022b</strain>
    </source>
</reference>
<dbReference type="InterPro" id="IPR007110">
    <property type="entry name" value="Ig-like_dom"/>
</dbReference>
<dbReference type="SUPFAM" id="SSF48726">
    <property type="entry name" value="Immunoglobulin"/>
    <property type="match status" value="1"/>
</dbReference>
<dbReference type="Pfam" id="PF07648">
    <property type="entry name" value="Kazal_2"/>
    <property type="match status" value="1"/>
</dbReference>
<dbReference type="AlphaFoldDB" id="A0AAW1DEE1"/>
<dbReference type="InterPro" id="IPR036179">
    <property type="entry name" value="Ig-like_dom_sf"/>
</dbReference>
<feature type="chain" id="PRO_5043979547" evidence="4">
    <location>
        <begin position="23"/>
        <end position="190"/>
    </location>
</feature>
<name>A0AAW1DEE1_9HEMI</name>
<dbReference type="GO" id="GO:0005520">
    <property type="term" value="F:insulin-like growth factor binding"/>
    <property type="evidence" value="ECO:0007669"/>
    <property type="project" value="InterPro"/>
</dbReference>
<evidence type="ECO:0000256" key="2">
    <source>
        <dbReference type="ARBA" id="ARBA00022525"/>
    </source>
</evidence>
<dbReference type="Gene3D" id="3.30.60.30">
    <property type="match status" value="1"/>
</dbReference>
<proteinExistence type="predicted"/>
<organism evidence="7 8">
    <name type="scientific">Rhynocoris fuscipes</name>
    <dbReference type="NCBI Taxonomy" id="488301"/>
    <lineage>
        <taxon>Eukaryota</taxon>
        <taxon>Metazoa</taxon>
        <taxon>Ecdysozoa</taxon>
        <taxon>Arthropoda</taxon>
        <taxon>Hexapoda</taxon>
        <taxon>Insecta</taxon>
        <taxon>Pterygota</taxon>
        <taxon>Neoptera</taxon>
        <taxon>Paraneoptera</taxon>
        <taxon>Hemiptera</taxon>
        <taxon>Heteroptera</taxon>
        <taxon>Panheteroptera</taxon>
        <taxon>Cimicomorpha</taxon>
        <taxon>Reduviidae</taxon>
        <taxon>Harpactorinae</taxon>
        <taxon>Harpactorini</taxon>
        <taxon>Rhynocoris</taxon>
    </lineage>
</organism>
<gene>
    <name evidence="7" type="ORF">O3M35_006008</name>
</gene>
<comment type="subcellular location">
    <subcellularLocation>
        <location evidence="1">Secreted</location>
    </subcellularLocation>
</comment>
<dbReference type="InterPro" id="IPR013098">
    <property type="entry name" value="Ig_I-set"/>
</dbReference>
<dbReference type="PROSITE" id="PS50835">
    <property type="entry name" value="IG_LIKE"/>
    <property type="match status" value="1"/>
</dbReference>
<protein>
    <submittedName>
        <fullName evidence="7">Uncharacterized protein</fullName>
    </submittedName>
</protein>
<dbReference type="Pfam" id="PF07679">
    <property type="entry name" value="I-set"/>
    <property type="match status" value="1"/>
</dbReference>
<keyword evidence="8" id="KW-1185">Reference proteome</keyword>
<dbReference type="InterPro" id="IPR013783">
    <property type="entry name" value="Ig-like_fold"/>
</dbReference>
<evidence type="ECO:0000256" key="1">
    <source>
        <dbReference type="ARBA" id="ARBA00004613"/>
    </source>
</evidence>
<feature type="signal peptide" evidence="4">
    <location>
        <begin position="1"/>
        <end position="22"/>
    </location>
</feature>
<dbReference type="GO" id="GO:0005576">
    <property type="term" value="C:extracellular region"/>
    <property type="evidence" value="ECO:0007669"/>
    <property type="project" value="UniProtKB-SubCell"/>
</dbReference>
<dbReference type="Proteomes" id="UP001461498">
    <property type="component" value="Unassembled WGS sequence"/>
</dbReference>
<dbReference type="PROSITE" id="PS51465">
    <property type="entry name" value="KAZAL_2"/>
    <property type="match status" value="1"/>
</dbReference>
<feature type="domain" description="Ig-like" evidence="5">
    <location>
        <begin position="138"/>
        <end position="172"/>
    </location>
</feature>
<evidence type="ECO:0000313" key="7">
    <source>
        <dbReference type="EMBL" id="KAK9508454.1"/>
    </source>
</evidence>
<keyword evidence="2" id="KW-0964">Secreted</keyword>
<dbReference type="EMBL" id="JAPXFL010000003">
    <property type="protein sequence ID" value="KAK9508454.1"/>
    <property type="molecule type" value="Genomic_DNA"/>
</dbReference>
<dbReference type="InterPro" id="IPR002350">
    <property type="entry name" value="Kazal_dom"/>
</dbReference>
<evidence type="ECO:0000259" key="6">
    <source>
        <dbReference type="PROSITE" id="PS51465"/>
    </source>
</evidence>
<dbReference type="SUPFAM" id="SSF100895">
    <property type="entry name" value="Kazal-type serine protease inhibitors"/>
    <property type="match status" value="1"/>
</dbReference>
<dbReference type="SMART" id="SM00280">
    <property type="entry name" value="KAZAL"/>
    <property type="match status" value="1"/>
</dbReference>
<evidence type="ECO:0000313" key="8">
    <source>
        <dbReference type="Proteomes" id="UP001461498"/>
    </source>
</evidence>
<evidence type="ECO:0000259" key="5">
    <source>
        <dbReference type="PROSITE" id="PS50835"/>
    </source>
</evidence>
<accession>A0AAW1DEE1</accession>
<dbReference type="PANTHER" id="PTHR14186:SF19">
    <property type="entry name" value="INSULIN-LIKE GROWTH FACTOR-BINDING PROTEIN 7"/>
    <property type="match status" value="1"/>
</dbReference>
<comment type="caution">
    <text evidence="7">The sequence shown here is derived from an EMBL/GenBank/DDBJ whole genome shotgun (WGS) entry which is preliminary data.</text>
</comment>
<evidence type="ECO:0000256" key="4">
    <source>
        <dbReference type="SAM" id="SignalP"/>
    </source>
</evidence>
<sequence length="190" mass="20644">MFSPSSVSVLLVFNIIHTIVFATPASLTSDCKPCHSEIVCPQSDADCESGTRVSDPCACCIDGICPQLETEHCSFDKPCERGYACVKANGDEETSCRCRRDKRAVCGSDNTTYISICSLQRQPHKPSLLKWGHCDKAPEIVSASGDIVVLEGQPMALDCEVKGNPIPSINWYFTSLDGATKLLPSKNSFF</sequence>